<name>A0ABV1HAG8_9FIRM</name>
<reference evidence="1 2" key="1">
    <citation type="submission" date="2024-03" db="EMBL/GenBank/DDBJ databases">
        <title>Human intestinal bacterial collection.</title>
        <authorList>
            <person name="Pauvert C."/>
            <person name="Hitch T.C.A."/>
            <person name="Clavel T."/>
        </authorList>
    </citation>
    <scope>NUCLEOTIDE SEQUENCE [LARGE SCALE GENOMIC DNA]</scope>
    <source>
        <strain evidence="1 2">CLA-AA-H185</strain>
    </source>
</reference>
<sequence length="45" mass="4996">MKKQNLFGEMVKKAGAKAAVSTANKASVFYCYQPKEPKGLDKFNK</sequence>
<proteinExistence type="predicted"/>
<dbReference type="NCBIfam" id="TIGR04223">
    <property type="entry name" value="quorum_AgrD"/>
    <property type="match status" value="1"/>
</dbReference>
<evidence type="ECO:0000313" key="2">
    <source>
        <dbReference type="Proteomes" id="UP001454489"/>
    </source>
</evidence>
<evidence type="ECO:0000313" key="1">
    <source>
        <dbReference type="EMBL" id="MEQ2556337.1"/>
    </source>
</evidence>
<dbReference type="EMBL" id="JBBMEX010000001">
    <property type="protein sequence ID" value="MEQ2556337.1"/>
    <property type="molecule type" value="Genomic_DNA"/>
</dbReference>
<dbReference type="RefSeq" id="WP_353529307.1">
    <property type="nucleotide sequence ID" value="NZ_JBBMEX010000001.1"/>
</dbReference>
<keyword evidence="2" id="KW-1185">Reference proteome</keyword>
<organism evidence="1 2">
    <name type="scientific">Maccoyibacter intestinihominis</name>
    <dbReference type="NCBI Taxonomy" id="3133499"/>
    <lineage>
        <taxon>Bacteria</taxon>
        <taxon>Bacillati</taxon>
        <taxon>Bacillota</taxon>
        <taxon>Clostridia</taxon>
        <taxon>Lachnospirales</taxon>
        <taxon>Lachnospiraceae</taxon>
        <taxon>Maccoyibacter</taxon>
    </lineage>
</organism>
<protein>
    <submittedName>
        <fullName evidence="1">Cyclic lactone autoinducer peptide</fullName>
    </submittedName>
</protein>
<gene>
    <name evidence="1" type="ORF">WMO43_00370</name>
</gene>
<comment type="caution">
    <text evidence="1">The sequence shown here is derived from an EMBL/GenBank/DDBJ whole genome shotgun (WGS) entry which is preliminary data.</text>
</comment>
<accession>A0ABV1HAG8</accession>
<dbReference type="Proteomes" id="UP001454489">
    <property type="component" value="Unassembled WGS sequence"/>
</dbReference>
<dbReference type="InterPro" id="IPR009229">
    <property type="entry name" value="AgrD"/>
</dbReference>